<dbReference type="EMBL" id="CAJJDO010000124">
    <property type="protein sequence ID" value="CAD8200469.1"/>
    <property type="molecule type" value="Genomic_DNA"/>
</dbReference>
<protein>
    <submittedName>
        <fullName evidence="2">Uncharacterized protein</fullName>
    </submittedName>
</protein>
<evidence type="ECO:0000313" key="3">
    <source>
        <dbReference type="Proteomes" id="UP000689195"/>
    </source>
</evidence>
<proteinExistence type="predicted"/>
<feature type="compositionally biased region" description="Polar residues" evidence="1">
    <location>
        <begin position="54"/>
        <end position="67"/>
    </location>
</feature>
<comment type="caution">
    <text evidence="2">The sequence shown here is derived from an EMBL/GenBank/DDBJ whole genome shotgun (WGS) entry which is preliminary data.</text>
</comment>
<reference evidence="2" key="1">
    <citation type="submission" date="2021-01" db="EMBL/GenBank/DDBJ databases">
        <authorList>
            <consortium name="Genoscope - CEA"/>
            <person name="William W."/>
        </authorList>
    </citation>
    <scope>NUCLEOTIDE SEQUENCE</scope>
</reference>
<feature type="compositionally biased region" description="Polar residues" evidence="1">
    <location>
        <begin position="28"/>
        <end position="40"/>
    </location>
</feature>
<gene>
    <name evidence="2" type="ORF">PPENT_87.1.T1240157</name>
</gene>
<name>A0A8S1XHW7_9CILI</name>
<dbReference type="AlphaFoldDB" id="A0A8S1XHW7"/>
<evidence type="ECO:0000313" key="2">
    <source>
        <dbReference type="EMBL" id="CAD8200469.1"/>
    </source>
</evidence>
<dbReference type="Proteomes" id="UP000689195">
    <property type="component" value="Unassembled WGS sequence"/>
</dbReference>
<organism evidence="2 3">
    <name type="scientific">Paramecium pentaurelia</name>
    <dbReference type="NCBI Taxonomy" id="43138"/>
    <lineage>
        <taxon>Eukaryota</taxon>
        <taxon>Sar</taxon>
        <taxon>Alveolata</taxon>
        <taxon>Ciliophora</taxon>
        <taxon>Intramacronucleata</taxon>
        <taxon>Oligohymenophorea</taxon>
        <taxon>Peniculida</taxon>
        <taxon>Parameciidae</taxon>
        <taxon>Paramecium</taxon>
    </lineage>
</organism>
<dbReference type="OrthoDB" id="303601at2759"/>
<evidence type="ECO:0000256" key="1">
    <source>
        <dbReference type="SAM" id="MobiDB-lite"/>
    </source>
</evidence>
<accession>A0A8S1XHW7</accession>
<feature type="region of interest" description="Disordered" evidence="1">
    <location>
        <begin position="28"/>
        <end position="67"/>
    </location>
</feature>
<keyword evidence="3" id="KW-1185">Reference proteome</keyword>
<sequence length="67" mass="7664">MGCSQAKSKQQILVNLNQSQSAQNEAMNFEKNNNKYQISKNPIIMRRTERKNKMSQSTTPCTSTLIQ</sequence>